<dbReference type="GO" id="GO:0006506">
    <property type="term" value="P:GPI anchor biosynthetic process"/>
    <property type="evidence" value="ECO:0007669"/>
    <property type="project" value="UniProtKB-UniPathway"/>
</dbReference>
<keyword evidence="9 11" id="KW-0472">Membrane</keyword>
<proteinExistence type="inferred from homology"/>
<dbReference type="OrthoDB" id="5546453at2759"/>
<reference evidence="12 13" key="1">
    <citation type="submission" date="2016-03" db="EMBL/GenBank/DDBJ databases">
        <authorList>
            <person name="Ploux O."/>
        </authorList>
    </citation>
    <scope>NUCLEOTIDE SEQUENCE [LARGE SCALE GENOMIC DNA]</scope>
    <source>
        <strain evidence="12 13">UAMH 11012</strain>
    </source>
</reference>
<evidence type="ECO:0000313" key="12">
    <source>
        <dbReference type="EMBL" id="CZR54787.1"/>
    </source>
</evidence>
<dbReference type="GO" id="GO:0008233">
    <property type="term" value="F:peptidase activity"/>
    <property type="evidence" value="ECO:0007669"/>
    <property type="project" value="UniProtKB-KW"/>
</dbReference>
<dbReference type="GO" id="GO:0006508">
    <property type="term" value="P:proteolysis"/>
    <property type="evidence" value="ECO:0007669"/>
    <property type="project" value="UniProtKB-KW"/>
</dbReference>
<keyword evidence="12" id="KW-0378">Hydrolase</keyword>
<dbReference type="AlphaFoldDB" id="A0A1L7WPT7"/>
<sequence length="500" mass="55404">MRQRITYLQEPNDAVDPKNLQVTNNSISTKELKAAREERITFGFDELPQELYTVLKASHELHIRWARERAYESIAPLVSRLSPGLHVFYTPQRGSKSSDLLCPILEKVFGGNVSCKSPETSFTILPTERFSHSAATQFYTPLASLDDFRDYLAYKLCPVSDSACQSRVSSLSKAASLDISFDTISHAFTLSAFFPSTISSLAISKPKTSSPSRLEVGILNHEKATDIEELSMAGFLTVIGENTKPSPTLFSFPSRHHPSTEWFSSKFLLPTGLHPNLELSISGSQPPLDDRSCSLHAHITLPRQVFADKYQLSDPLFLASKNLTAVRYITSPVDLEAPAYTMDIWGSSVLLELAPPSSSKSEAFTAQVPLHLRYLEPNAGKGGLEQTEIPYPVLFWACTADEGSKFPINPFDRVNLGYDGLFGPRTLFFHLSPTPSIGEERLTNKLEVPVLDLDKSSLIEIGTAAVVGLGFLWVLWVLVGVWRRSGYGSRTVVEKEKKSQ</sequence>
<comment type="subcellular location">
    <subcellularLocation>
        <location evidence="11">Endoplasmic reticulum membrane</location>
        <topology evidence="11">Single-pass membrane protein</topology>
    </subcellularLocation>
    <subcellularLocation>
        <location evidence="1">Endoplasmic reticulum membrane</location>
        <topology evidence="1">Single-pass type III membrane protein</topology>
    </subcellularLocation>
</comment>
<protein>
    <recommendedName>
        <fullName evidence="4 11">Protein PBN1</fullName>
    </recommendedName>
</protein>
<comment type="function">
    <text evidence="11">Required for proper folding and/or the stability of a subset of proteins in the endoplasmic reticulum. Component of glycosylphosphatidylinositol-mannosyltransferase 1 which transfers the first of the 4 mannoses in the GPI-anchor precursors during GPI-anchor biosynthesis. Probably acts by stabilizing the mannosyltransferase GPI14.</text>
</comment>
<dbReference type="PANTHER" id="PTHR28533:SF1">
    <property type="entry name" value="PROTEIN PBN1"/>
    <property type="match status" value="1"/>
</dbReference>
<organism evidence="12 13">
    <name type="scientific">Phialocephala subalpina</name>
    <dbReference type="NCBI Taxonomy" id="576137"/>
    <lineage>
        <taxon>Eukaryota</taxon>
        <taxon>Fungi</taxon>
        <taxon>Dikarya</taxon>
        <taxon>Ascomycota</taxon>
        <taxon>Pezizomycotina</taxon>
        <taxon>Leotiomycetes</taxon>
        <taxon>Helotiales</taxon>
        <taxon>Mollisiaceae</taxon>
        <taxon>Phialocephala</taxon>
        <taxon>Phialocephala fortinii species complex</taxon>
    </lineage>
</organism>
<gene>
    <name evidence="12" type="ORF">PAC_04671</name>
</gene>
<keyword evidence="6 11" id="KW-0812">Transmembrane</keyword>
<keyword evidence="7 11" id="KW-0256">Endoplasmic reticulum</keyword>
<evidence type="ECO:0000256" key="5">
    <source>
        <dbReference type="ARBA" id="ARBA00022502"/>
    </source>
</evidence>
<dbReference type="SMART" id="SM00780">
    <property type="entry name" value="PIG-X"/>
    <property type="match status" value="1"/>
</dbReference>
<dbReference type="GO" id="GO:0005789">
    <property type="term" value="C:endoplasmic reticulum membrane"/>
    <property type="evidence" value="ECO:0007669"/>
    <property type="project" value="UniProtKB-SubCell"/>
</dbReference>
<comment type="pathway">
    <text evidence="2 11">Glycolipid biosynthesis; glycosylphosphatidylinositol-anchor biosynthesis.</text>
</comment>
<evidence type="ECO:0000256" key="8">
    <source>
        <dbReference type="ARBA" id="ARBA00022989"/>
    </source>
</evidence>
<keyword evidence="10" id="KW-0325">Glycoprotein</keyword>
<evidence type="ECO:0000256" key="1">
    <source>
        <dbReference type="ARBA" id="ARBA00004643"/>
    </source>
</evidence>
<dbReference type="STRING" id="576137.A0A1L7WPT7"/>
<evidence type="ECO:0000313" key="13">
    <source>
        <dbReference type="Proteomes" id="UP000184330"/>
    </source>
</evidence>
<dbReference type="InterPro" id="IPR042322">
    <property type="entry name" value="Pbn1"/>
</dbReference>
<evidence type="ECO:0000256" key="4">
    <source>
        <dbReference type="ARBA" id="ARBA00020410"/>
    </source>
</evidence>
<keyword evidence="13" id="KW-1185">Reference proteome</keyword>
<keyword evidence="8 11" id="KW-1133">Transmembrane helix</keyword>
<dbReference type="InterPro" id="IPR013233">
    <property type="entry name" value="PIG-X/PBN1"/>
</dbReference>
<evidence type="ECO:0000256" key="10">
    <source>
        <dbReference type="ARBA" id="ARBA00023180"/>
    </source>
</evidence>
<dbReference type="PANTHER" id="PTHR28533">
    <property type="entry name" value="PROTEIN PBN1"/>
    <property type="match status" value="1"/>
</dbReference>
<dbReference type="UniPathway" id="UPA00196"/>
<dbReference type="GO" id="GO:1990529">
    <property type="term" value="C:glycosylphosphatidylinositol-mannosyltransferase I complex"/>
    <property type="evidence" value="ECO:0007669"/>
    <property type="project" value="TreeGrafter"/>
</dbReference>
<feature type="transmembrane region" description="Helical" evidence="11">
    <location>
        <begin position="461"/>
        <end position="482"/>
    </location>
</feature>
<dbReference type="Pfam" id="PF08320">
    <property type="entry name" value="PIG-X"/>
    <property type="match status" value="1"/>
</dbReference>
<evidence type="ECO:0000256" key="9">
    <source>
        <dbReference type="ARBA" id="ARBA00023136"/>
    </source>
</evidence>
<evidence type="ECO:0000256" key="7">
    <source>
        <dbReference type="ARBA" id="ARBA00022824"/>
    </source>
</evidence>
<keyword evidence="5 11" id="KW-0337">GPI-anchor biosynthesis</keyword>
<evidence type="ECO:0000256" key="2">
    <source>
        <dbReference type="ARBA" id="ARBA00004687"/>
    </source>
</evidence>
<accession>A0A1L7WPT7</accession>
<name>A0A1L7WPT7_9HELO</name>
<evidence type="ECO:0000256" key="11">
    <source>
        <dbReference type="RuleBase" id="RU366056"/>
    </source>
</evidence>
<evidence type="ECO:0000256" key="6">
    <source>
        <dbReference type="ARBA" id="ARBA00022692"/>
    </source>
</evidence>
<dbReference type="GO" id="GO:0000030">
    <property type="term" value="F:mannosyltransferase activity"/>
    <property type="evidence" value="ECO:0007669"/>
    <property type="project" value="TreeGrafter"/>
</dbReference>
<comment type="similarity">
    <text evidence="3 11">Belongs to the PIGX family.</text>
</comment>
<evidence type="ECO:0000256" key="3">
    <source>
        <dbReference type="ARBA" id="ARBA00010345"/>
    </source>
</evidence>
<keyword evidence="12" id="KW-0645">Protease</keyword>
<dbReference type="Proteomes" id="UP000184330">
    <property type="component" value="Unassembled WGS sequence"/>
</dbReference>
<dbReference type="EMBL" id="FJOG01000005">
    <property type="protein sequence ID" value="CZR54787.1"/>
    <property type="molecule type" value="Genomic_DNA"/>
</dbReference>